<keyword evidence="3" id="KW-1185">Reference proteome</keyword>
<dbReference type="EMBL" id="LGRX02022860">
    <property type="protein sequence ID" value="KAK3255163.1"/>
    <property type="molecule type" value="Genomic_DNA"/>
</dbReference>
<proteinExistence type="predicted"/>
<evidence type="ECO:0000313" key="2">
    <source>
        <dbReference type="EMBL" id="KAK3255163.1"/>
    </source>
</evidence>
<accession>A0AAE0F8T9</accession>
<name>A0AAE0F8T9_9CHLO</name>
<dbReference type="Proteomes" id="UP001190700">
    <property type="component" value="Unassembled WGS sequence"/>
</dbReference>
<feature type="transmembrane region" description="Helical" evidence="1">
    <location>
        <begin position="21"/>
        <end position="43"/>
    </location>
</feature>
<organism evidence="2 3">
    <name type="scientific">Cymbomonas tetramitiformis</name>
    <dbReference type="NCBI Taxonomy" id="36881"/>
    <lineage>
        <taxon>Eukaryota</taxon>
        <taxon>Viridiplantae</taxon>
        <taxon>Chlorophyta</taxon>
        <taxon>Pyramimonadophyceae</taxon>
        <taxon>Pyramimonadales</taxon>
        <taxon>Pyramimonadaceae</taxon>
        <taxon>Cymbomonas</taxon>
    </lineage>
</organism>
<dbReference type="AlphaFoldDB" id="A0AAE0F8T9"/>
<protein>
    <submittedName>
        <fullName evidence="2">Uncharacterized protein</fullName>
    </submittedName>
</protein>
<evidence type="ECO:0000313" key="3">
    <source>
        <dbReference type="Proteomes" id="UP001190700"/>
    </source>
</evidence>
<reference evidence="2 3" key="1">
    <citation type="journal article" date="2015" name="Genome Biol. Evol.">
        <title>Comparative Genomics of a Bacterivorous Green Alga Reveals Evolutionary Causalities and Consequences of Phago-Mixotrophic Mode of Nutrition.</title>
        <authorList>
            <person name="Burns J.A."/>
            <person name="Paasch A."/>
            <person name="Narechania A."/>
            <person name="Kim E."/>
        </authorList>
    </citation>
    <scope>NUCLEOTIDE SEQUENCE [LARGE SCALE GENOMIC DNA]</scope>
    <source>
        <strain evidence="2 3">PLY_AMNH</strain>
    </source>
</reference>
<comment type="caution">
    <text evidence="2">The sequence shown here is derived from an EMBL/GenBank/DDBJ whole genome shotgun (WGS) entry which is preliminary data.</text>
</comment>
<keyword evidence="1" id="KW-1133">Transmembrane helix</keyword>
<gene>
    <name evidence="2" type="ORF">CYMTET_35636</name>
</gene>
<keyword evidence="1" id="KW-0812">Transmembrane</keyword>
<evidence type="ECO:0000256" key="1">
    <source>
        <dbReference type="SAM" id="Phobius"/>
    </source>
</evidence>
<keyword evidence="1" id="KW-0472">Membrane</keyword>
<sequence length="68" mass="7602">MEAYLPTLGSTTAFTSPTKRALFVSVLFVLHGAVSATRAFFLFGDTSVWIMDEDNHTHFVNEAFLMNE</sequence>